<gene>
    <name evidence="1" type="ORF">AQJ91_23040</name>
</gene>
<proteinExistence type="predicted"/>
<keyword evidence="2" id="KW-1185">Reference proteome</keyword>
<dbReference type="AlphaFoldDB" id="A0A124IEM5"/>
<reference evidence="1 2" key="1">
    <citation type="submission" date="2015-10" db="EMBL/GenBank/DDBJ databases">
        <title>Draft genome sequence of Streptomyces sp. RV15, isolated from a marine sponge.</title>
        <authorList>
            <person name="Ruckert C."/>
            <person name="Abdelmohsen U.R."/>
            <person name="Winkler A."/>
            <person name="Hentschel U."/>
            <person name="Kalinowski J."/>
            <person name="Kampfer P."/>
            <person name="Glaeser S."/>
        </authorList>
    </citation>
    <scope>NUCLEOTIDE SEQUENCE [LARGE SCALE GENOMIC DNA]</scope>
    <source>
        <strain evidence="1 2">RV15</strain>
    </source>
</reference>
<dbReference type="STRING" id="909626.AQJ91_23040"/>
<name>A0A124IEM5_9ACTN</name>
<accession>A0A124IEM5</accession>
<dbReference type="Proteomes" id="UP000053260">
    <property type="component" value="Unassembled WGS sequence"/>
</dbReference>
<dbReference type="EMBL" id="LMXB01000058">
    <property type="protein sequence ID" value="KUO18756.1"/>
    <property type="molecule type" value="Genomic_DNA"/>
</dbReference>
<comment type="caution">
    <text evidence="1">The sequence shown here is derived from an EMBL/GenBank/DDBJ whole genome shotgun (WGS) entry which is preliminary data.</text>
</comment>
<evidence type="ECO:0000313" key="1">
    <source>
        <dbReference type="EMBL" id="KUO18756.1"/>
    </source>
</evidence>
<organism evidence="1 2">
    <name type="scientific">Streptomyces dysideae</name>
    <dbReference type="NCBI Taxonomy" id="909626"/>
    <lineage>
        <taxon>Bacteria</taxon>
        <taxon>Bacillati</taxon>
        <taxon>Actinomycetota</taxon>
        <taxon>Actinomycetes</taxon>
        <taxon>Kitasatosporales</taxon>
        <taxon>Streptomycetaceae</taxon>
        <taxon>Streptomyces</taxon>
    </lineage>
</organism>
<protein>
    <submittedName>
        <fullName evidence="1">Uncharacterized protein</fullName>
    </submittedName>
</protein>
<sequence length="143" mass="14834">MGMGADRDDFVQDAGPFLTEALTSYGDEVLNHAEVATKGTAANIGLRLLQTTAARGGERVRNRLRDAVEDAVAAPGNTDAAGAVRQAIRAAASKDPELEKELKALLPAYAGNRVTVIASGERSVAAGRDIGIAITGDGHLRKP</sequence>
<evidence type="ECO:0000313" key="2">
    <source>
        <dbReference type="Proteomes" id="UP000053260"/>
    </source>
</evidence>